<keyword evidence="3" id="KW-1133">Transmembrane helix</keyword>
<protein>
    <submittedName>
        <fullName evidence="5">NDP-sugar epimerase, includes UDP-GlcNAc-inverting 4,6-dehydratase FlaA1 and capsular polysaccharide biosynthesis protein EpsC</fullName>
    </submittedName>
</protein>
<evidence type="ECO:0000313" key="5">
    <source>
        <dbReference type="EMBL" id="SDX63350.1"/>
    </source>
</evidence>
<feature type="domain" description="Polysaccharide biosynthesis protein CapD-like" evidence="4">
    <location>
        <begin position="288"/>
        <end position="581"/>
    </location>
</feature>
<comment type="similarity">
    <text evidence="1">Belongs to the polysaccharide synthase family.</text>
</comment>
<dbReference type="InterPro" id="IPR036291">
    <property type="entry name" value="NAD(P)-bd_dom_sf"/>
</dbReference>
<feature type="transmembrane region" description="Helical" evidence="3">
    <location>
        <begin position="56"/>
        <end position="75"/>
    </location>
</feature>
<dbReference type="PANTHER" id="PTHR43318">
    <property type="entry name" value="UDP-N-ACETYLGLUCOSAMINE 4,6-DEHYDRATASE"/>
    <property type="match status" value="1"/>
</dbReference>
<name>A0A1H3DAM1_9GAMM</name>
<evidence type="ECO:0000256" key="1">
    <source>
        <dbReference type="ARBA" id="ARBA00007430"/>
    </source>
</evidence>
<feature type="region of interest" description="Disordered" evidence="2">
    <location>
        <begin position="639"/>
        <end position="660"/>
    </location>
</feature>
<sequence>MDATRNRMLQTFLDLPRFYKRVISVAADTVFLALALWVSFALRFENLQWVPDSRQLWVFGGTILVTLAVFVRIGLYRAVIRYISERALFMIISGVAVSAVAFMIFGFLFQAMVPRSVPVIYGALAFILVAGTRFGVRALIQHPGKKLKEFVIIVGAGPRGMQLASALGQGIECRPVAFISMDDAKHRSLINGLPVYSLSHVEKAVKNHGASRVLLALEDASAPRRRNLIERLEKLSVAVQTVPSVAELVTGKARINDVRDLDIEDLLGRAPVPPRRKLVDECLSGKVVMVTGAGGSIGSELCRQIISHRPKALVLLDISEFGLYSIERELSSVSVMGDLRVDIHALLGSVTDRRRCEAIMRTLGVQIVYHAAAYKHVPLVEHNLIEGIRNNVFGTLYSAQAAIAAGIERYVLVSTDKAVRPTNVMGASKRLAELVLQGLSADQSATCFSMVRFGNVLGSSGSVVPLFRDQIRDGGPVTVTHPDIIRYFMTIPEAGQLVLQAGAMGQGGEVFVLDMGEPVKIADLARKMIHLMGLEEFREEDGSGDISIRYTGLRPGEKLYEELLIGNDPRGTAHPRIMMAREASLEWSRLELLLEQMRRAADQFDCGRLVELMLEAPTGYQPNHELEDLIWCRKITDTSQHSGRNPSGQQGGAVIHRLTS</sequence>
<reference evidence="5 6" key="1">
    <citation type="submission" date="2016-10" db="EMBL/GenBank/DDBJ databases">
        <authorList>
            <person name="de Groot N.N."/>
        </authorList>
    </citation>
    <scope>NUCLEOTIDE SEQUENCE [LARGE SCALE GENOMIC DNA]</scope>
    <source>
        <strain evidence="5 6">CGMCC 1.7059</strain>
    </source>
</reference>
<dbReference type="CDD" id="cd05237">
    <property type="entry name" value="UDP_invert_4-6DH_SDR_e"/>
    <property type="match status" value="1"/>
</dbReference>
<dbReference type="Proteomes" id="UP000199675">
    <property type="component" value="Unassembled WGS sequence"/>
</dbReference>
<proteinExistence type="inferred from homology"/>
<dbReference type="SUPFAM" id="SSF51735">
    <property type="entry name" value="NAD(P)-binding Rossmann-fold domains"/>
    <property type="match status" value="2"/>
</dbReference>
<gene>
    <name evidence="5" type="ORF">SAMN04487960_1129</name>
</gene>
<dbReference type="Gene3D" id="3.40.50.720">
    <property type="entry name" value="NAD(P)-binding Rossmann-like Domain"/>
    <property type="match status" value="2"/>
</dbReference>
<evidence type="ECO:0000313" key="6">
    <source>
        <dbReference type="Proteomes" id="UP000199675"/>
    </source>
</evidence>
<dbReference type="Pfam" id="PF13727">
    <property type="entry name" value="CoA_binding_3"/>
    <property type="match status" value="1"/>
</dbReference>
<evidence type="ECO:0000259" key="4">
    <source>
        <dbReference type="Pfam" id="PF02719"/>
    </source>
</evidence>
<dbReference type="PANTHER" id="PTHR43318:SF1">
    <property type="entry name" value="POLYSACCHARIDE BIOSYNTHESIS PROTEIN EPSC-RELATED"/>
    <property type="match status" value="1"/>
</dbReference>
<dbReference type="InterPro" id="IPR003869">
    <property type="entry name" value="Polysac_CapD-like"/>
</dbReference>
<keyword evidence="3" id="KW-0812">Transmembrane</keyword>
<evidence type="ECO:0000256" key="2">
    <source>
        <dbReference type="SAM" id="MobiDB-lite"/>
    </source>
</evidence>
<keyword evidence="3" id="KW-0472">Membrane</keyword>
<feature type="compositionally biased region" description="Polar residues" evidence="2">
    <location>
        <begin position="639"/>
        <end position="648"/>
    </location>
</feature>
<feature type="transmembrane region" description="Helical" evidence="3">
    <location>
        <begin position="87"/>
        <end position="113"/>
    </location>
</feature>
<evidence type="ECO:0000256" key="3">
    <source>
        <dbReference type="SAM" id="Phobius"/>
    </source>
</evidence>
<keyword evidence="6" id="KW-1185">Reference proteome</keyword>
<organism evidence="5 6">
    <name type="scientific">Marinobacter mobilis</name>
    <dbReference type="NCBI Taxonomy" id="488533"/>
    <lineage>
        <taxon>Bacteria</taxon>
        <taxon>Pseudomonadati</taxon>
        <taxon>Pseudomonadota</taxon>
        <taxon>Gammaproteobacteria</taxon>
        <taxon>Pseudomonadales</taxon>
        <taxon>Marinobacteraceae</taxon>
        <taxon>Marinobacter</taxon>
    </lineage>
</organism>
<dbReference type="Pfam" id="PF02719">
    <property type="entry name" value="Polysacc_synt_2"/>
    <property type="match status" value="1"/>
</dbReference>
<feature type="transmembrane region" description="Helical" evidence="3">
    <location>
        <begin position="119"/>
        <end position="140"/>
    </location>
</feature>
<dbReference type="EMBL" id="FNNE01000012">
    <property type="protein sequence ID" value="SDX63350.1"/>
    <property type="molecule type" value="Genomic_DNA"/>
</dbReference>
<dbReference type="STRING" id="488533.SAMN04487960_1129"/>
<accession>A0A1H3DAM1</accession>
<dbReference type="InterPro" id="IPR051203">
    <property type="entry name" value="Polysaccharide_Synthase-Rel"/>
</dbReference>
<dbReference type="AlphaFoldDB" id="A0A1H3DAM1"/>
<feature type="transmembrane region" description="Helical" evidence="3">
    <location>
        <begin position="21"/>
        <end position="44"/>
    </location>
</feature>